<dbReference type="Pfam" id="PF01546">
    <property type="entry name" value="Peptidase_M20"/>
    <property type="match status" value="1"/>
</dbReference>
<dbReference type="InterPro" id="IPR002933">
    <property type="entry name" value="Peptidase_M20"/>
</dbReference>
<dbReference type="PANTHER" id="PTHR43808:SF17">
    <property type="entry name" value="PEPTIDASE M20"/>
    <property type="match status" value="1"/>
</dbReference>
<dbReference type="InterPro" id="IPR036264">
    <property type="entry name" value="Bact_exopeptidase_dim_dom"/>
</dbReference>
<name>A0AAU8HVL7_9FIRM</name>
<evidence type="ECO:0000259" key="3">
    <source>
        <dbReference type="Pfam" id="PF07687"/>
    </source>
</evidence>
<dbReference type="RefSeq" id="WP_353893988.1">
    <property type="nucleotide sequence ID" value="NZ_CP159485.1"/>
</dbReference>
<dbReference type="AlphaFoldDB" id="A0AAU8HVL7"/>
<dbReference type="SUPFAM" id="SSF53187">
    <property type="entry name" value="Zn-dependent exopeptidases"/>
    <property type="match status" value="1"/>
</dbReference>
<dbReference type="Pfam" id="PF07687">
    <property type="entry name" value="M20_dimer"/>
    <property type="match status" value="1"/>
</dbReference>
<evidence type="ECO:0000256" key="1">
    <source>
        <dbReference type="ARBA" id="ARBA00022723"/>
    </source>
</evidence>
<gene>
    <name evidence="4" type="ORF">PRVXH_000760</name>
</gene>
<dbReference type="Gene3D" id="3.30.70.360">
    <property type="match status" value="1"/>
</dbReference>
<reference evidence="4" key="1">
    <citation type="journal article" date="2018" name="Antonie Van Leeuwenhoek">
        <title>Proteinivorax hydrogeniformans sp. nov., an anaerobic, haloalkaliphilic bacterium fermenting proteinaceous compounds with high hydrogen production.</title>
        <authorList>
            <person name="Boltyanskaya Y."/>
            <person name="Detkova E."/>
            <person name="Pimenov N."/>
            <person name="Kevbrin V."/>
        </authorList>
    </citation>
    <scope>NUCLEOTIDE SEQUENCE</scope>
    <source>
        <strain evidence="4">Z-710</strain>
    </source>
</reference>
<dbReference type="PANTHER" id="PTHR43808">
    <property type="entry name" value="ACETYLORNITHINE DEACETYLASE"/>
    <property type="match status" value="1"/>
</dbReference>
<accession>A0AAU8HVL7</accession>
<sequence>MAKKLLQDKKIQKGLEFLKLDEEKTLQQQIKICEVPSPTFKEEKRAQYYYQLLLESGVDKAEIDDMGNVKGVLRGTEGTPKTITLAHIDTIFPEDTDVTVKERDGILYAPGLSDNSSSLAAQLSVIRAIKHADLKLKGDIVFTANVCEEGLGDLKGAKFLFDNESVDYSVVIDGTSMGIDGIVYRATGSKRYEINIKAEGGHSFNDFGKPSAIHALGRAIAKISHIEVSKEPKTTFNVGVIRGGTTVNTIASEASMLIDMRSNDAQSLAGLEDKIIGCVKETIAEVNSDIDTDTQKLSVDFKKVGDRPAGSQDKDSQLIKTAKEVTQALGIEPSLKKPSSTDANVPISKGIPAISISGGGIGGNVHTEDEWFDPTDAFLGAQRLFLLLASLAKLDS</sequence>
<proteinExistence type="predicted"/>
<dbReference type="InterPro" id="IPR011650">
    <property type="entry name" value="Peptidase_M20_dimer"/>
</dbReference>
<reference evidence="4" key="2">
    <citation type="submission" date="2024-06" db="EMBL/GenBank/DDBJ databases">
        <authorList>
            <person name="Petrova K.O."/>
            <person name="Toshchakov S.V."/>
            <person name="Boltjanskaja Y.V."/>
            <person name="Kevbrin V.V."/>
        </authorList>
    </citation>
    <scope>NUCLEOTIDE SEQUENCE</scope>
    <source>
        <strain evidence="4">Z-710</strain>
    </source>
</reference>
<evidence type="ECO:0000313" key="4">
    <source>
        <dbReference type="EMBL" id="XCI29440.1"/>
    </source>
</evidence>
<keyword evidence="2" id="KW-0378">Hydrolase</keyword>
<dbReference type="InterPro" id="IPR050072">
    <property type="entry name" value="Peptidase_M20A"/>
</dbReference>
<feature type="domain" description="Peptidase M20 dimerisation" evidence="3">
    <location>
        <begin position="187"/>
        <end position="282"/>
    </location>
</feature>
<dbReference type="GO" id="GO:0046872">
    <property type="term" value="F:metal ion binding"/>
    <property type="evidence" value="ECO:0007669"/>
    <property type="project" value="UniProtKB-KW"/>
</dbReference>
<dbReference type="GO" id="GO:0016787">
    <property type="term" value="F:hydrolase activity"/>
    <property type="evidence" value="ECO:0007669"/>
    <property type="project" value="UniProtKB-KW"/>
</dbReference>
<dbReference type="EMBL" id="CP159485">
    <property type="protein sequence ID" value="XCI29440.1"/>
    <property type="molecule type" value="Genomic_DNA"/>
</dbReference>
<evidence type="ECO:0000256" key="2">
    <source>
        <dbReference type="ARBA" id="ARBA00022801"/>
    </source>
</evidence>
<organism evidence="4">
    <name type="scientific">Proteinivorax hydrogeniformans</name>
    <dbReference type="NCBI Taxonomy" id="1826727"/>
    <lineage>
        <taxon>Bacteria</taxon>
        <taxon>Bacillati</taxon>
        <taxon>Bacillota</taxon>
        <taxon>Clostridia</taxon>
        <taxon>Eubacteriales</taxon>
        <taxon>Proteinivoracaceae</taxon>
        <taxon>Proteinivorax</taxon>
    </lineage>
</organism>
<dbReference type="Gene3D" id="3.40.630.10">
    <property type="entry name" value="Zn peptidases"/>
    <property type="match status" value="1"/>
</dbReference>
<keyword evidence="1" id="KW-0479">Metal-binding</keyword>
<protein>
    <submittedName>
        <fullName evidence="4">M20/M25/M40 family metallo-hydrolase</fullName>
    </submittedName>
</protein>
<dbReference type="SUPFAM" id="SSF55031">
    <property type="entry name" value="Bacterial exopeptidase dimerisation domain"/>
    <property type="match status" value="1"/>
</dbReference>